<accession>A0ABS4KF28</accession>
<dbReference type="PANTHER" id="PTHR32097">
    <property type="entry name" value="CAMP-BINDING PROTEIN 1-RELATED"/>
    <property type="match status" value="1"/>
</dbReference>
<comment type="caution">
    <text evidence="2">The sequence shown here is derived from an EMBL/GenBank/DDBJ whole genome shotgun (WGS) entry which is preliminary data.</text>
</comment>
<feature type="domain" description="TerD" evidence="1">
    <location>
        <begin position="1"/>
        <end position="200"/>
    </location>
</feature>
<dbReference type="Pfam" id="PF02342">
    <property type="entry name" value="TerD"/>
    <property type="match status" value="1"/>
</dbReference>
<dbReference type="InterPro" id="IPR051324">
    <property type="entry name" value="Stress/Tellurium_Resist"/>
</dbReference>
<keyword evidence="3" id="KW-1185">Reference proteome</keyword>
<dbReference type="Proteomes" id="UP001314903">
    <property type="component" value="Unassembled WGS sequence"/>
</dbReference>
<reference evidence="2 3" key="1">
    <citation type="submission" date="2021-03" db="EMBL/GenBank/DDBJ databases">
        <title>Genomic Encyclopedia of Type Strains, Phase IV (KMG-IV): sequencing the most valuable type-strain genomes for metagenomic binning, comparative biology and taxonomic classification.</title>
        <authorList>
            <person name="Goeker M."/>
        </authorList>
    </citation>
    <scope>NUCLEOTIDE SEQUENCE [LARGE SCALE GENOMIC DNA]</scope>
    <source>
        <strain evidence="2 3">DSM 27512</strain>
    </source>
</reference>
<proteinExistence type="predicted"/>
<name>A0ABS4KF28_9FIRM</name>
<evidence type="ECO:0000259" key="1">
    <source>
        <dbReference type="Pfam" id="PF02342"/>
    </source>
</evidence>
<dbReference type="RefSeq" id="WP_209658328.1">
    <property type="nucleotide sequence ID" value="NZ_JAGGLI010000001.1"/>
</dbReference>
<dbReference type="InterPro" id="IPR003325">
    <property type="entry name" value="TerD"/>
</dbReference>
<dbReference type="CDD" id="cd06974">
    <property type="entry name" value="TerD_like"/>
    <property type="match status" value="1"/>
</dbReference>
<evidence type="ECO:0000313" key="2">
    <source>
        <dbReference type="EMBL" id="MBP2026360.1"/>
    </source>
</evidence>
<organism evidence="2 3">
    <name type="scientific">Acetoanaerobium pronyense</name>
    <dbReference type="NCBI Taxonomy" id="1482736"/>
    <lineage>
        <taxon>Bacteria</taxon>
        <taxon>Bacillati</taxon>
        <taxon>Bacillota</taxon>
        <taxon>Clostridia</taxon>
        <taxon>Peptostreptococcales</taxon>
        <taxon>Filifactoraceae</taxon>
        <taxon>Acetoanaerobium</taxon>
    </lineage>
</organism>
<sequence length="200" mass="22078">MAISLQKGQKVDLTKGNPGLSKIMVGLGWDPVKQQSKGLLGSLFGAKDADIDCDASVLMLNENDKLSSNSDLIYFGNLRSKCGSILHTGDNLTGEGDGDDEEIIVELAMVPENIKKLFFVVNIYDCIKRGHDFGMLENAFIRIVDMNTKKELLRYNLNENYSGKTAVMVAEIYRNGNDWKFGAIGEGTRDTSLSDIAKRF</sequence>
<dbReference type="PANTHER" id="PTHR32097:SF15">
    <property type="entry name" value="STRESS RESPONSE PROTEIN SCP2"/>
    <property type="match status" value="1"/>
</dbReference>
<protein>
    <submittedName>
        <fullName evidence="2">Stress response protein SCP2</fullName>
    </submittedName>
</protein>
<gene>
    <name evidence="2" type="ORF">J2Z35_000149</name>
</gene>
<evidence type="ECO:0000313" key="3">
    <source>
        <dbReference type="Proteomes" id="UP001314903"/>
    </source>
</evidence>
<dbReference type="Gene3D" id="2.60.60.30">
    <property type="entry name" value="sav2460 like domains"/>
    <property type="match status" value="1"/>
</dbReference>
<dbReference type="EMBL" id="JAGGLI010000001">
    <property type="protein sequence ID" value="MBP2026360.1"/>
    <property type="molecule type" value="Genomic_DNA"/>
</dbReference>